<gene>
    <name evidence="1" type="ORF">NOR_02428</name>
</gene>
<organism evidence="1 2">
    <name type="scientific">Metarhizium rileyi (strain RCEF 4871)</name>
    <name type="common">Nomuraea rileyi</name>
    <dbReference type="NCBI Taxonomy" id="1649241"/>
    <lineage>
        <taxon>Eukaryota</taxon>
        <taxon>Fungi</taxon>
        <taxon>Dikarya</taxon>
        <taxon>Ascomycota</taxon>
        <taxon>Pezizomycotina</taxon>
        <taxon>Sordariomycetes</taxon>
        <taxon>Hypocreomycetidae</taxon>
        <taxon>Hypocreales</taxon>
        <taxon>Clavicipitaceae</taxon>
        <taxon>Metarhizium</taxon>
    </lineage>
</organism>
<evidence type="ECO:0000313" key="1">
    <source>
        <dbReference type="EMBL" id="OAA47938.1"/>
    </source>
</evidence>
<proteinExistence type="predicted"/>
<comment type="caution">
    <text evidence="1">The sequence shown here is derived from an EMBL/GenBank/DDBJ whole genome shotgun (WGS) entry which is preliminary data.</text>
</comment>
<protein>
    <submittedName>
        <fullName evidence="1">Uncharacterized protein</fullName>
    </submittedName>
</protein>
<dbReference type="AlphaFoldDB" id="A0A162JRD2"/>
<reference evidence="1 2" key="1">
    <citation type="journal article" date="2016" name="Genome Biol. Evol.">
        <title>Divergent and convergent evolution of fungal pathogenicity.</title>
        <authorList>
            <person name="Shang Y."/>
            <person name="Xiao G."/>
            <person name="Zheng P."/>
            <person name="Cen K."/>
            <person name="Zhan S."/>
            <person name="Wang C."/>
        </authorList>
    </citation>
    <scope>NUCLEOTIDE SEQUENCE [LARGE SCALE GENOMIC DNA]</scope>
    <source>
        <strain evidence="1 2">RCEF 4871</strain>
    </source>
</reference>
<sequence>MGCDETRRCAWKSDRDQVKQRWGSRGDLSPQSGGFRTPTFNVELGWRAGGLEGWSHDVPANGQGSFQMVLELGSPNARTRKLYYRESPDKPCKMSTVSGDTRSSHLRMALSPLTTGMPSLIYTSIARVAAASSSLSIFPGLTLLPTDCV</sequence>
<evidence type="ECO:0000313" key="2">
    <source>
        <dbReference type="Proteomes" id="UP000243498"/>
    </source>
</evidence>
<name>A0A162JRD2_METRR</name>
<dbReference type="Proteomes" id="UP000243498">
    <property type="component" value="Unassembled WGS sequence"/>
</dbReference>
<dbReference type="EMBL" id="AZHC01000005">
    <property type="protein sequence ID" value="OAA47938.1"/>
    <property type="molecule type" value="Genomic_DNA"/>
</dbReference>
<accession>A0A162JRD2</accession>
<keyword evidence="2" id="KW-1185">Reference proteome</keyword>